<evidence type="ECO:0000313" key="7">
    <source>
        <dbReference type="Proteomes" id="UP000005089"/>
    </source>
</evidence>
<dbReference type="GeneID" id="77136114"/>
<evidence type="ECO:0000256" key="2">
    <source>
        <dbReference type="ARBA" id="ARBA00022679"/>
    </source>
</evidence>
<dbReference type="PROSITE" id="PS51006">
    <property type="entry name" value="PABS_2"/>
    <property type="match status" value="1"/>
</dbReference>
<dbReference type="EMBL" id="GG658170">
    <property type="protein sequence ID" value="EEO28973.1"/>
    <property type="molecule type" value="Genomic_DNA"/>
</dbReference>
<evidence type="ECO:0000256" key="3">
    <source>
        <dbReference type="ARBA" id="ARBA00023115"/>
    </source>
</evidence>
<gene>
    <name evidence="6" type="ORF">OFBG_00001</name>
</gene>
<dbReference type="PANTHER" id="PTHR43317:SF1">
    <property type="entry name" value="THERMOSPERMINE SYNTHASE ACAULIS5"/>
    <property type="match status" value="1"/>
</dbReference>
<proteinExistence type="inferred from homology"/>
<sequence>MKKPSDSIQENQPFPEVTLTEFRGVQFLHLGTDWIQGAMRLNHPYEIVLDYVQQMMVWMLFKENPKHIVQLGLGSAALTKFCYQHFPDAHVTAIELNPNVIEICRNAFHLPENDHRLKVIQTDAFDYIEARKNQNEIDIIQVDLYDENAAAPVFDSPEFYKSCADALTPDGMMTINIFGDESNRTKSVESIQESFDSVVWLPEVDGGNIVILAFRKSPEVNFEELFSQAKRIKKETKLKAVQWVNHLHSWMKDI</sequence>
<comment type="similarity">
    <text evidence="1">Belongs to the spermidine/spermine synthase family.</text>
</comment>
<keyword evidence="3 4" id="KW-0620">Polyamine biosynthesis</keyword>
<dbReference type="RefSeq" id="WP_005879154.1">
    <property type="nucleotide sequence ID" value="NZ_CP019430.1"/>
</dbReference>
<dbReference type="eggNOG" id="COG0421">
    <property type="taxonomic scope" value="Bacteria"/>
</dbReference>
<protein>
    <submittedName>
        <fullName evidence="6">Spermine/spermidine synthase</fullName>
    </submittedName>
</protein>
<dbReference type="CDD" id="cd02440">
    <property type="entry name" value="AdoMet_MTases"/>
    <property type="match status" value="1"/>
</dbReference>
<dbReference type="HOGENOM" id="CLU_060070_0_1_4"/>
<feature type="active site" description="Proton acceptor" evidence="4">
    <location>
        <position position="143"/>
    </location>
</feature>
<accession>C3XCW4</accession>
<evidence type="ECO:0000313" key="6">
    <source>
        <dbReference type="EMBL" id="EEO28973.1"/>
    </source>
</evidence>
<name>C3XCW4_OXAFO</name>
<dbReference type="InterPro" id="IPR029063">
    <property type="entry name" value="SAM-dependent_MTases_sf"/>
</dbReference>
<evidence type="ECO:0000259" key="5">
    <source>
        <dbReference type="PROSITE" id="PS51006"/>
    </source>
</evidence>
<evidence type="ECO:0000256" key="4">
    <source>
        <dbReference type="PROSITE-ProRule" id="PRU00354"/>
    </source>
</evidence>
<evidence type="ECO:0000256" key="1">
    <source>
        <dbReference type="ARBA" id="ARBA00007867"/>
    </source>
</evidence>
<reference evidence="6 7" key="1">
    <citation type="submission" date="2009-02" db="EMBL/GenBank/DDBJ databases">
        <title>The Genome Sequence of Oxalobacter formigenes OXCC13.</title>
        <authorList>
            <consortium name="The Broad Institute Genome Sequencing Platform"/>
            <person name="Ward D."/>
            <person name="Young S.K."/>
            <person name="Kodira C.D."/>
            <person name="Zeng Q."/>
            <person name="Koehrsen M."/>
            <person name="Alvarado L."/>
            <person name="Berlin A."/>
            <person name="Borenstein D."/>
            <person name="Chen Z."/>
            <person name="Engels R."/>
            <person name="Freedman E."/>
            <person name="Gellesch M."/>
            <person name="Goldberg J."/>
            <person name="Griggs A."/>
            <person name="Gujja S."/>
            <person name="Heiman D."/>
            <person name="Hepburn T."/>
            <person name="Howarth C."/>
            <person name="Jen D."/>
            <person name="Larson L."/>
            <person name="Lewis B."/>
            <person name="Mehta T."/>
            <person name="Park D."/>
            <person name="Pearson M."/>
            <person name="Roberts A."/>
            <person name="Saif S."/>
            <person name="Shea T."/>
            <person name="Shenoy N."/>
            <person name="Sisk P."/>
            <person name="Stolte C."/>
            <person name="Sykes S."/>
            <person name="Walk T."/>
            <person name="White J."/>
            <person name="Yandava C."/>
            <person name="Allison M.J."/>
            <person name="Lander E."/>
            <person name="Nusbaum C."/>
            <person name="Galagan J."/>
            <person name="Birren B."/>
        </authorList>
    </citation>
    <scope>NUCLEOTIDE SEQUENCE [LARGE SCALE GENOMIC DNA]</scope>
    <source>
        <strain evidence="6 7">OXCC13</strain>
    </source>
</reference>
<dbReference type="NCBIfam" id="NF037959">
    <property type="entry name" value="MFS_SpdSyn"/>
    <property type="match status" value="1"/>
</dbReference>
<dbReference type="PANTHER" id="PTHR43317">
    <property type="entry name" value="THERMOSPERMINE SYNTHASE ACAULIS5"/>
    <property type="match status" value="1"/>
</dbReference>
<organism evidence="6 7">
    <name type="scientific">Oxalobacter formigenes OXCC13</name>
    <dbReference type="NCBI Taxonomy" id="556269"/>
    <lineage>
        <taxon>Bacteria</taxon>
        <taxon>Pseudomonadati</taxon>
        <taxon>Pseudomonadota</taxon>
        <taxon>Betaproteobacteria</taxon>
        <taxon>Burkholderiales</taxon>
        <taxon>Oxalobacteraceae</taxon>
        <taxon>Oxalobacter</taxon>
    </lineage>
</organism>
<dbReference type="Pfam" id="PF01564">
    <property type="entry name" value="Spermine_synth"/>
    <property type="match status" value="1"/>
</dbReference>
<feature type="domain" description="PABS" evidence="5">
    <location>
        <begin position="1"/>
        <end position="219"/>
    </location>
</feature>
<dbReference type="OrthoDB" id="117774at2"/>
<keyword evidence="7" id="KW-1185">Reference proteome</keyword>
<dbReference type="Gene3D" id="3.40.50.150">
    <property type="entry name" value="Vaccinia Virus protein VP39"/>
    <property type="match status" value="1"/>
</dbReference>
<dbReference type="GO" id="GO:0016740">
    <property type="term" value="F:transferase activity"/>
    <property type="evidence" value="ECO:0007669"/>
    <property type="project" value="UniProtKB-UniRule"/>
</dbReference>
<dbReference type="AlphaFoldDB" id="C3XCW4"/>
<dbReference type="GO" id="GO:0006596">
    <property type="term" value="P:polyamine biosynthetic process"/>
    <property type="evidence" value="ECO:0007669"/>
    <property type="project" value="UniProtKB-UniRule"/>
</dbReference>
<keyword evidence="2 4" id="KW-0808">Transferase</keyword>
<dbReference type="InterPro" id="IPR030374">
    <property type="entry name" value="PABS"/>
</dbReference>
<dbReference type="Proteomes" id="UP000005089">
    <property type="component" value="Unassembled WGS sequence"/>
</dbReference>
<dbReference type="SUPFAM" id="SSF53335">
    <property type="entry name" value="S-adenosyl-L-methionine-dependent methyltransferases"/>
    <property type="match status" value="1"/>
</dbReference>
<dbReference type="STRING" id="847.BRW83_2290"/>